<organism evidence="4 5">
    <name type="scientific">Arsukibacterium ikkense</name>
    <dbReference type="NCBI Taxonomy" id="336831"/>
    <lineage>
        <taxon>Bacteria</taxon>
        <taxon>Pseudomonadati</taxon>
        <taxon>Pseudomonadota</taxon>
        <taxon>Gammaproteobacteria</taxon>
        <taxon>Chromatiales</taxon>
        <taxon>Chromatiaceae</taxon>
        <taxon>Arsukibacterium</taxon>
    </lineage>
</organism>
<dbReference type="Proteomes" id="UP000034228">
    <property type="component" value="Unassembled WGS sequence"/>
</dbReference>
<dbReference type="PATRIC" id="fig|336831.14.peg.1792"/>
<comment type="caution">
    <text evidence="4">The sequence shown here is derived from an EMBL/GenBank/DDBJ whole genome shotgun (WGS) entry which is preliminary data.</text>
</comment>
<dbReference type="OrthoDB" id="9812295at2"/>
<dbReference type="InterPro" id="IPR005025">
    <property type="entry name" value="FMN_Rdtase-like_dom"/>
</dbReference>
<dbReference type="EMBL" id="LAHO01000012">
    <property type="protein sequence ID" value="KKO45014.1"/>
    <property type="molecule type" value="Genomic_DNA"/>
</dbReference>
<evidence type="ECO:0000256" key="1">
    <source>
        <dbReference type="ARBA" id="ARBA00001917"/>
    </source>
</evidence>
<keyword evidence="5" id="KW-1185">Reference proteome</keyword>
<keyword evidence="2" id="KW-0288">FMN</keyword>
<keyword evidence="2" id="KW-0285">Flavoprotein</keyword>
<evidence type="ECO:0000259" key="3">
    <source>
        <dbReference type="Pfam" id="PF03358"/>
    </source>
</evidence>
<dbReference type="GO" id="GO:0010181">
    <property type="term" value="F:FMN binding"/>
    <property type="evidence" value="ECO:0007669"/>
    <property type="project" value="TreeGrafter"/>
</dbReference>
<name>A0A0M2V3M8_9GAMM</name>
<feature type="domain" description="NADPH-dependent FMN reductase-like" evidence="3">
    <location>
        <begin position="4"/>
        <end position="144"/>
    </location>
</feature>
<dbReference type="InterPro" id="IPR029039">
    <property type="entry name" value="Flavoprotein-like_sf"/>
</dbReference>
<dbReference type="AlphaFoldDB" id="A0A0M2V3M8"/>
<comment type="cofactor">
    <cofactor evidence="1">
        <name>FMN</name>
        <dbReference type="ChEBI" id="CHEBI:58210"/>
    </cofactor>
</comment>
<reference evidence="4 5" key="1">
    <citation type="submission" date="2015-03" db="EMBL/GenBank/DDBJ databases">
        <title>Draft genome sequences of two protease-producing strains of Arsukibacterium isolated from two cold and alkaline environments.</title>
        <authorList>
            <person name="Lylloff J.E."/>
            <person name="Skov L.B."/>
            <person name="Jepsen M."/>
            <person name="Hallin P.F."/>
            <person name="Sorensen S.J."/>
            <person name="Stougaard P."/>
            <person name="Glaring M.A."/>
        </authorList>
    </citation>
    <scope>NUCLEOTIDE SEQUENCE [LARGE SCALE GENOMIC DNA]</scope>
    <source>
        <strain evidence="4 5">GCM72</strain>
    </source>
</reference>
<dbReference type="SUPFAM" id="SSF52218">
    <property type="entry name" value="Flavoproteins"/>
    <property type="match status" value="1"/>
</dbReference>
<dbReference type="GO" id="GO:0005829">
    <property type="term" value="C:cytosol"/>
    <property type="evidence" value="ECO:0007669"/>
    <property type="project" value="TreeGrafter"/>
</dbReference>
<dbReference type="STRING" id="336831.WG68_12815"/>
<dbReference type="GO" id="GO:0016491">
    <property type="term" value="F:oxidoreductase activity"/>
    <property type="evidence" value="ECO:0007669"/>
    <property type="project" value="InterPro"/>
</dbReference>
<evidence type="ECO:0000313" key="5">
    <source>
        <dbReference type="Proteomes" id="UP000034228"/>
    </source>
</evidence>
<sequence length="184" mass="19902">MSINVLAICGSLRAKSTNRGLLRYAMANSPDGMKIHLADLLDVPFYNADLGAKPPAVDTLCQQLAHADALLLACPEYNYSLAPALKNALDWASREPDNHLLSGKPVAIMGSAAGMGSSRAQYHLRQVCVYLNLHPLNQPEVFANAFSGAFDTDGNLTDDKIQANVRKQLATLLAWQQRLNGNKA</sequence>
<dbReference type="PANTHER" id="PTHR30543">
    <property type="entry name" value="CHROMATE REDUCTASE"/>
    <property type="match status" value="1"/>
</dbReference>
<dbReference type="Gene3D" id="3.40.50.360">
    <property type="match status" value="1"/>
</dbReference>
<proteinExistence type="predicted"/>
<gene>
    <name evidence="4" type="ORF">WG68_12815</name>
</gene>
<evidence type="ECO:0000313" key="4">
    <source>
        <dbReference type="EMBL" id="KKO45014.1"/>
    </source>
</evidence>
<dbReference type="PANTHER" id="PTHR30543:SF21">
    <property type="entry name" value="NAD(P)H-DEPENDENT FMN REDUCTASE LOT6"/>
    <property type="match status" value="1"/>
</dbReference>
<dbReference type="Pfam" id="PF03358">
    <property type="entry name" value="FMN_red"/>
    <property type="match status" value="1"/>
</dbReference>
<accession>A0A0M2V3M8</accession>
<evidence type="ECO:0000256" key="2">
    <source>
        <dbReference type="ARBA" id="ARBA00022643"/>
    </source>
</evidence>
<dbReference type="RefSeq" id="WP_046558095.1">
    <property type="nucleotide sequence ID" value="NZ_LAHO01000012.1"/>
</dbReference>
<protein>
    <submittedName>
        <fullName evidence="4">NADPH-dependent FMN reductase</fullName>
    </submittedName>
</protein>
<dbReference type="InterPro" id="IPR050712">
    <property type="entry name" value="NAD(P)H-dep_reductase"/>
</dbReference>